<organism evidence="2 3">
    <name type="scientific">Streptosporangium minutum</name>
    <dbReference type="NCBI Taxonomy" id="569862"/>
    <lineage>
        <taxon>Bacteria</taxon>
        <taxon>Bacillati</taxon>
        <taxon>Actinomycetota</taxon>
        <taxon>Actinomycetes</taxon>
        <taxon>Streptosporangiales</taxon>
        <taxon>Streptosporangiaceae</taxon>
        <taxon>Streptosporangium</taxon>
    </lineage>
</organism>
<dbReference type="SUPFAM" id="SSF55298">
    <property type="entry name" value="YjgF-like"/>
    <property type="match status" value="1"/>
</dbReference>
<comment type="caution">
    <text evidence="2">The sequence shown here is derived from an EMBL/GenBank/DDBJ whole genome shotgun (WGS) entry which is preliminary data.</text>
</comment>
<keyword evidence="3" id="KW-1185">Reference proteome</keyword>
<dbReference type="PANTHER" id="PTHR11803:SF58">
    <property type="entry name" value="PROTEIN HMF1-RELATED"/>
    <property type="match status" value="1"/>
</dbReference>
<gene>
    <name evidence="2" type="ORF">CA984_29905</name>
</gene>
<dbReference type="GO" id="GO:0005829">
    <property type="term" value="C:cytosol"/>
    <property type="evidence" value="ECO:0007669"/>
    <property type="project" value="TreeGrafter"/>
</dbReference>
<protein>
    <submittedName>
        <fullName evidence="2">Enamine deaminase RidA</fullName>
    </submittedName>
</protein>
<proteinExistence type="inferred from homology"/>
<evidence type="ECO:0000313" key="3">
    <source>
        <dbReference type="Proteomes" id="UP000194761"/>
    </source>
</evidence>
<dbReference type="EMBL" id="NGFP01000172">
    <property type="protein sequence ID" value="OUC92487.1"/>
    <property type="molecule type" value="Genomic_DNA"/>
</dbReference>
<name>A0A243REN0_9ACTN</name>
<comment type="similarity">
    <text evidence="1">Belongs to the RutC family.</text>
</comment>
<evidence type="ECO:0000313" key="2">
    <source>
        <dbReference type="EMBL" id="OUC92487.1"/>
    </source>
</evidence>
<evidence type="ECO:0000256" key="1">
    <source>
        <dbReference type="ARBA" id="ARBA00010552"/>
    </source>
</evidence>
<dbReference type="InterPro" id="IPR006175">
    <property type="entry name" value="YjgF/YER057c/UK114"/>
</dbReference>
<dbReference type="Gene3D" id="3.30.1330.40">
    <property type="entry name" value="RutC-like"/>
    <property type="match status" value="1"/>
</dbReference>
<dbReference type="Proteomes" id="UP000194761">
    <property type="component" value="Unassembled WGS sequence"/>
</dbReference>
<dbReference type="GO" id="GO:0019239">
    <property type="term" value="F:deaminase activity"/>
    <property type="evidence" value="ECO:0007669"/>
    <property type="project" value="TreeGrafter"/>
</dbReference>
<dbReference type="CDD" id="cd00448">
    <property type="entry name" value="YjgF_YER057c_UK114_family"/>
    <property type="match status" value="1"/>
</dbReference>
<dbReference type="PANTHER" id="PTHR11803">
    <property type="entry name" value="2-IMINOBUTANOATE/2-IMINOPROPANOATE DEAMINASE RIDA"/>
    <property type="match status" value="1"/>
</dbReference>
<dbReference type="AlphaFoldDB" id="A0A243REN0"/>
<dbReference type="RefSeq" id="WP_086576859.1">
    <property type="nucleotide sequence ID" value="NZ_NGFP01000172.1"/>
</dbReference>
<reference evidence="2 3" key="1">
    <citation type="submission" date="2017-05" db="EMBL/GenBank/DDBJ databases">
        <title>Biotechnological potential of actinobacteria isolated from South African environments.</title>
        <authorList>
            <person name="Le Roes-Hill M."/>
            <person name="Prins A."/>
            <person name="Durrell K.A."/>
        </authorList>
    </citation>
    <scope>NUCLEOTIDE SEQUENCE [LARGE SCALE GENOMIC DNA]</scope>
    <source>
        <strain evidence="2">M26</strain>
    </source>
</reference>
<dbReference type="InterPro" id="IPR035959">
    <property type="entry name" value="RutC-like_sf"/>
</dbReference>
<accession>A0A243REN0</accession>
<dbReference type="Pfam" id="PF01042">
    <property type="entry name" value="Ribonuc_L-PSP"/>
    <property type="match status" value="1"/>
</dbReference>
<sequence>MAKQQVTSEAVSSPSGHFSQAIATQARGRLLFLSGMTARLPDGTVTGAGDIDAQTRRVCDNMKNLVEAAGGAMEDIVRVDVFVRNIEHFTAIHRVRREYFPSPPPASTLLEVSKMVHPDMLIEINAIAVIQDM</sequence>